<evidence type="ECO:0000313" key="1">
    <source>
        <dbReference type="EMBL" id="QOY86791.1"/>
    </source>
</evidence>
<name>A0A7S7NND6_PALFE</name>
<dbReference type="RefSeq" id="WP_194448460.1">
    <property type="nucleotide sequence ID" value="NZ_CP063849.1"/>
</dbReference>
<reference evidence="1 2" key="1">
    <citation type="submission" date="2020-10" db="EMBL/GenBank/DDBJ databases">
        <title>Complete genome sequence of Paludibaculum fermentans P105T, a facultatively anaerobic acidobacterium capable of dissimilatory Fe(III) reduction.</title>
        <authorList>
            <person name="Dedysh S.N."/>
            <person name="Beletsky A.V."/>
            <person name="Kulichevskaya I.S."/>
            <person name="Mardanov A.V."/>
            <person name="Ravin N.V."/>
        </authorList>
    </citation>
    <scope>NUCLEOTIDE SEQUENCE [LARGE SCALE GENOMIC DNA]</scope>
    <source>
        <strain evidence="1 2">P105</strain>
    </source>
</reference>
<dbReference type="KEGG" id="pfer:IRI77_29010"/>
<organism evidence="1 2">
    <name type="scientific">Paludibaculum fermentans</name>
    <dbReference type="NCBI Taxonomy" id="1473598"/>
    <lineage>
        <taxon>Bacteria</taxon>
        <taxon>Pseudomonadati</taxon>
        <taxon>Acidobacteriota</taxon>
        <taxon>Terriglobia</taxon>
        <taxon>Bryobacterales</taxon>
        <taxon>Bryobacteraceae</taxon>
        <taxon>Paludibaculum</taxon>
    </lineage>
</organism>
<evidence type="ECO:0000313" key="2">
    <source>
        <dbReference type="Proteomes" id="UP000593892"/>
    </source>
</evidence>
<gene>
    <name evidence="1" type="ORF">IRI77_29010</name>
</gene>
<protein>
    <submittedName>
        <fullName evidence="1">Uncharacterized protein</fullName>
    </submittedName>
</protein>
<dbReference type="EMBL" id="CP063849">
    <property type="protein sequence ID" value="QOY86791.1"/>
    <property type="molecule type" value="Genomic_DNA"/>
</dbReference>
<dbReference type="AlphaFoldDB" id="A0A7S7NND6"/>
<keyword evidence="2" id="KW-1185">Reference proteome</keyword>
<dbReference type="Proteomes" id="UP000593892">
    <property type="component" value="Chromosome"/>
</dbReference>
<proteinExistence type="predicted"/>
<accession>A0A7S7NND6</accession>
<sequence>MAVMLMPLCLCSALNAMSREEATVRATYSSVVLASRVNSIMESDGQSAAAELEIRLKDIHQGSIPELLDKLISGEVTVPLEDVLPCVPGTWNFRTAPQVTQHLGSTVHVGSWVPAAAVYGNSSQDRSQWNTTFRHAFQELGWQPKSWVSVTVLVSAHGREREYKSMFLFEPDAADSSAQVRVMDYVLGSSLLSTLMHARLAEDIPALPARTQGPGPARLLESARGTDTCAVDAVTGLCCDAATLQCGVKPKPDAQAH</sequence>